<evidence type="ECO:0000313" key="3">
    <source>
        <dbReference type="EMBL" id="MBK4738231.1"/>
    </source>
</evidence>
<name>A0A934T055_9BURK</name>
<evidence type="ECO:0000256" key="1">
    <source>
        <dbReference type="SAM" id="Phobius"/>
    </source>
</evidence>
<keyword evidence="1" id="KW-1133">Transmembrane helix</keyword>
<sequence length="1330" mass="144099">MSSAPPTPSKRHGTWHAFDAPSERQKLFSPWTIVGFGLTVGLGLALVYPHRALEHRLAAADSAAGSGALAIEYLKVFVKADPSAGEMRLQLVKKLAQAGDSDSAERLLDAPQAKDDPAIRREAPWIRLALAEERYYAAAPDSPAREAAQARLRQRLAALLEEPLGPHRLATLGTHALADAEPALARAAFARLAQLDATLPAVAYRDAARGALGVGDYASSARLRFLAMERASDLAERREDFLAALKILQSGGLLQQALDEAEHRLGPLAADTDVLKFLARLARSANRPDIAERYAKRFLELTLMERMRAWEGMRLVAWHGERPHGNTQAVGARVMRIADAAPGNGPGLAFDEEAYSLGYDIFLSNRNLADALRVAQSAARQRPQSALWRKRLAEVSEWSGAPREALDAWLAHARMSGEEASWDAALRLSDSLFDGPALREALEHKLAREPMGLNWLNRLLALDELSGEPGRAIARLQQRLARGGLPAAEREREMTLLADIQERAGRDADALATVEGLQRAFGPRTGYALKIANLHFRRGELEPAFAALEAARGAAAADDALYWKNYAELARLLGRDNDAERGYRALVAAGLQSPADVSNLIALWQHDRPRDAAALAADAYLRGGEPALAEEALSLWATLSERNAARAFLARLSPQQQAALEKRAAFLIQRAALKQSGEDLPGARTDLRAALVIDPANVEARAALVWVLIALRDTEPLKEALRQWSPQAVRSPALWEAFAAAAMSLNRQDEALRWFSRFDLKSRRNDVLWLMAYAECLEANSRTELAWRIRRQAWDLLRDPQTIARLRPGQFEAMRERLASLAPQFAGGEGAWRVMQMLLRADAAQIAAQQAAGKGADIAAPAQNPRELIERLDREMAHEARGSGAGSAGSTAGTARLADVATLLAAGTKTEDARLAAGAREVALSYALNADGSDLARAWLAARYAGQVARPLYAELSLALQDDDRNSLNRLLDNLADWLPMYDRIDAARRAQRPALAQTLAFDQLARLPDDEQLHQRLVELTTENGPKLSVGTVHRSESPLVTTETRIDAATQVTPGLRFSMALSEKRQRSDDGAQLLDPPSLDRRLALTVTRSIDTGSISATLQRRQALAGTTGAKLAAEAAPLRDLQVSGAIGVNQAAIESVPLMVGGMRHLVEASATYALTSRAYLRMDLGWQRFLSQGGAALGSGRSWRLEAGQRLRIDYPDITLSAYLSGNRFAANGNFDAQIASILPAGADPATTLLPQGSRTVGLLLATGANAEAGYHRAWRPYGAVGISTNTVTGHGYELRGGAAGSVLGGDMLRLYLDRTAATPAAQQGSREIGLKYDAFY</sequence>
<dbReference type="InterPro" id="IPR057306">
    <property type="entry name" value="B-barrel_PelB_C"/>
</dbReference>
<dbReference type="InterPro" id="IPR011990">
    <property type="entry name" value="TPR-like_helical_dom_sf"/>
</dbReference>
<dbReference type="EMBL" id="JAEPBG010000018">
    <property type="protein sequence ID" value="MBK4738231.1"/>
    <property type="molecule type" value="Genomic_DNA"/>
</dbReference>
<feature type="domain" description="PelB C-terminal" evidence="2">
    <location>
        <begin position="1027"/>
        <end position="1328"/>
    </location>
</feature>
<organism evidence="3 4">
    <name type="scientific">Noviherbaspirillum pedocola</name>
    <dbReference type="NCBI Taxonomy" id="2801341"/>
    <lineage>
        <taxon>Bacteria</taxon>
        <taxon>Pseudomonadati</taxon>
        <taxon>Pseudomonadota</taxon>
        <taxon>Betaproteobacteria</taxon>
        <taxon>Burkholderiales</taxon>
        <taxon>Oxalobacteraceae</taxon>
        <taxon>Noviherbaspirillum</taxon>
    </lineage>
</organism>
<gene>
    <name evidence="3" type="ORF">JJB74_26710</name>
</gene>
<evidence type="ECO:0000313" key="4">
    <source>
        <dbReference type="Proteomes" id="UP000622890"/>
    </source>
</evidence>
<feature type="transmembrane region" description="Helical" evidence="1">
    <location>
        <begin position="28"/>
        <end position="48"/>
    </location>
</feature>
<comment type="caution">
    <text evidence="3">The sequence shown here is derived from an EMBL/GenBank/DDBJ whole genome shotgun (WGS) entry which is preliminary data.</text>
</comment>
<accession>A0A934T055</accession>
<dbReference type="Pfam" id="PF24604">
    <property type="entry name" value="B-barrel_PelB_C"/>
    <property type="match status" value="1"/>
</dbReference>
<dbReference type="Gene3D" id="1.25.40.10">
    <property type="entry name" value="Tetratricopeptide repeat domain"/>
    <property type="match status" value="1"/>
</dbReference>
<dbReference type="Pfam" id="PF13429">
    <property type="entry name" value="TPR_15"/>
    <property type="match status" value="1"/>
</dbReference>
<keyword evidence="1" id="KW-0812">Transmembrane</keyword>
<dbReference type="SUPFAM" id="SSF48452">
    <property type="entry name" value="TPR-like"/>
    <property type="match status" value="1"/>
</dbReference>
<proteinExistence type="predicted"/>
<evidence type="ECO:0000259" key="2">
    <source>
        <dbReference type="Pfam" id="PF24604"/>
    </source>
</evidence>
<protein>
    <submittedName>
        <fullName evidence="3">Tetratricopeptide repeat protein</fullName>
    </submittedName>
</protein>
<keyword evidence="1" id="KW-0472">Membrane</keyword>
<dbReference type="RefSeq" id="WP_200597260.1">
    <property type="nucleotide sequence ID" value="NZ_JAEPBG010000018.1"/>
</dbReference>
<keyword evidence="4" id="KW-1185">Reference proteome</keyword>
<dbReference type="Proteomes" id="UP000622890">
    <property type="component" value="Unassembled WGS sequence"/>
</dbReference>
<reference evidence="3" key="1">
    <citation type="submission" date="2021-01" db="EMBL/GenBank/DDBJ databases">
        <title>Genome sequence of strain Noviherbaspirillum sp. DKR-6.</title>
        <authorList>
            <person name="Chaudhary D.K."/>
        </authorList>
    </citation>
    <scope>NUCLEOTIDE SEQUENCE</scope>
    <source>
        <strain evidence="3">DKR-6</strain>
    </source>
</reference>